<dbReference type="Gene3D" id="3.40.50.300">
    <property type="entry name" value="P-loop containing nucleotide triphosphate hydrolases"/>
    <property type="match status" value="1"/>
</dbReference>
<sequence length="586" mass="65787">MKNIKNKFILIPIFTFILSLAFLIFMNYKDSSIAYKSYNLFQKDLLNKSISTVYMTDNPKIRIKLKNGSVYETDNPRTPNIKETLLEKNITVSEDYPMNSRQVYPGTLMVISIISIVFMLLKNPQKVSNKTLPIDYLEASAVKDFNYTFENVAGNEEAKESVKDIVDFLKNPEKYISYGARMPKGIMLYGQPGTGKTLLAKAVAGEANVPFYAVSGSDFVQVYVGVGASRIRQLFKKARNNSTGKAVVFIDEIDAIGKKRDGTSASGGSDERDQTLNALLTEMSGFNEKKGIVVIAATNRLDMLDPALLRPGRFDRNIEITLPDICSREKIIALHLNNKPVGNVDLHEWAQKTSYFSGAKIENLINEAAIIACKENSTAIENKHMDKAFSIVLAGYEKKNRDYIKDSDKKITAYHEVGHALVSLKVLPNEKISKVTIIPSTNGVGGYTLSIPEDKLYENKDYLKKRIMVLLGGRAAEEVIFGANYITTGAHNDLQRSTHIAFNMITQYGMGKTLGLLNMQELMKLNINQDKIIEECKNIIDSIYCQTKNIIIENRPYLKKITELLIEKETLYSKDLGNLQLPVKRD</sequence>
<evidence type="ECO:0000256" key="2">
    <source>
        <dbReference type="ARBA" id="ARBA00004370"/>
    </source>
</evidence>
<dbReference type="Pfam" id="PF01434">
    <property type="entry name" value="Peptidase_M41"/>
    <property type="match status" value="1"/>
</dbReference>
<keyword evidence="10" id="KW-0862">Zinc</keyword>
<dbReference type="Pfam" id="PF06480">
    <property type="entry name" value="FtsH_ext"/>
    <property type="match status" value="1"/>
</dbReference>
<evidence type="ECO:0000313" key="19">
    <source>
        <dbReference type="Proteomes" id="UP001623660"/>
    </source>
</evidence>
<comment type="subcellular location">
    <subcellularLocation>
        <location evidence="2">Membrane</location>
    </subcellularLocation>
</comment>
<dbReference type="PANTHER" id="PTHR23076:SF97">
    <property type="entry name" value="ATP-DEPENDENT ZINC METALLOPROTEASE YME1L1"/>
    <property type="match status" value="1"/>
</dbReference>
<dbReference type="InterPro" id="IPR037219">
    <property type="entry name" value="Peptidase_M41-like"/>
</dbReference>
<evidence type="ECO:0000256" key="5">
    <source>
        <dbReference type="ARBA" id="ARBA00022670"/>
    </source>
</evidence>
<keyword evidence="6 16" id="KW-0812">Transmembrane</keyword>
<evidence type="ECO:0000256" key="10">
    <source>
        <dbReference type="ARBA" id="ARBA00022833"/>
    </source>
</evidence>
<evidence type="ECO:0000256" key="15">
    <source>
        <dbReference type="RuleBase" id="RU003651"/>
    </source>
</evidence>
<dbReference type="Pfam" id="PF17862">
    <property type="entry name" value="AAA_lid_3"/>
    <property type="match status" value="1"/>
</dbReference>
<protein>
    <submittedName>
        <fullName evidence="18">ATP-dependent metallopeptidase FtsH/Yme1/Tma family protein</fullName>
    </submittedName>
</protein>
<dbReference type="Gene3D" id="1.20.58.760">
    <property type="entry name" value="Peptidase M41"/>
    <property type="match status" value="1"/>
</dbReference>
<evidence type="ECO:0000256" key="14">
    <source>
        <dbReference type="ARBA" id="ARBA00023136"/>
    </source>
</evidence>
<dbReference type="InterPro" id="IPR003959">
    <property type="entry name" value="ATPase_AAA_core"/>
</dbReference>
<feature type="transmembrane region" description="Helical" evidence="16">
    <location>
        <begin position="7"/>
        <end position="28"/>
    </location>
</feature>
<gene>
    <name evidence="18" type="ORF">ACJDU8_04865</name>
</gene>
<evidence type="ECO:0000259" key="17">
    <source>
        <dbReference type="SMART" id="SM00382"/>
    </source>
</evidence>
<dbReference type="Gene3D" id="3.30.720.210">
    <property type="match status" value="1"/>
</dbReference>
<reference evidence="18 19" key="1">
    <citation type="submission" date="2024-11" db="EMBL/GenBank/DDBJ databases">
        <authorList>
            <person name="Heng Y.C."/>
            <person name="Lim A.C.H."/>
            <person name="Lee J.K.Y."/>
            <person name="Kittelmann S."/>
        </authorList>
    </citation>
    <scope>NUCLEOTIDE SEQUENCE [LARGE SCALE GENOMIC DNA]</scope>
    <source>
        <strain evidence="18 19">WILCCON 0269</strain>
    </source>
</reference>
<dbReference type="InterPro" id="IPR041569">
    <property type="entry name" value="AAA_lid_3"/>
</dbReference>
<dbReference type="EMBL" id="JBJHZX010000005">
    <property type="protein sequence ID" value="MFL0194908.1"/>
    <property type="molecule type" value="Genomic_DNA"/>
</dbReference>
<dbReference type="PANTHER" id="PTHR23076">
    <property type="entry name" value="METALLOPROTEASE M41 FTSH"/>
    <property type="match status" value="1"/>
</dbReference>
<evidence type="ECO:0000256" key="12">
    <source>
        <dbReference type="ARBA" id="ARBA00022989"/>
    </source>
</evidence>
<name>A0ABW8SGD9_9CLOT</name>
<dbReference type="Gene3D" id="1.10.8.60">
    <property type="match status" value="1"/>
</dbReference>
<dbReference type="Proteomes" id="UP001623660">
    <property type="component" value="Unassembled WGS sequence"/>
</dbReference>
<evidence type="ECO:0000256" key="9">
    <source>
        <dbReference type="ARBA" id="ARBA00022801"/>
    </source>
</evidence>
<dbReference type="SMART" id="SM00382">
    <property type="entry name" value="AAA"/>
    <property type="match status" value="1"/>
</dbReference>
<dbReference type="InterPro" id="IPR003593">
    <property type="entry name" value="AAA+_ATPase"/>
</dbReference>
<keyword evidence="14 16" id="KW-0472">Membrane</keyword>
<keyword evidence="12 16" id="KW-1133">Transmembrane helix</keyword>
<proteinExistence type="inferred from homology"/>
<keyword evidence="4" id="KW-1003">Cell membrane</keyword>
<dbReference type="InterPro" id="IPR027417">
    <property type="entry name" value="P-loop_NTPase"/>
</dbReference>
<dbReference type="InterPro" id="IPR003960">
    <property type="entry name" value="ATPase_AAA_CS"/>
</dbReference>
<dbReference type="SUPFAM" id="SSF52540">
    <property type="entry name" value="P-loop containing nucleoside triphosphate hydrolases"/>
    <property type="match status" value="1"/>
</dbReference>
<dbReference type="SUPFAM" id="SSF140990">
    <property type="entry name" value="FtsH protease domain-like"/>
    <property type="match status" value="1"/>
</dbReference>
<evidence type="ECO:0000256" key="6">
    <source>
        <dbReference type="ARBA" id="ARBA00022692"/>
    </source>
</evidence>
<evidence type="ECO:0000313" key="18">
    <source>
        <dbReference type="EMBL" id="MFL0194908.1"/>
    </source>
</evidence>
<keyword evidence="5" id="KW-0645">Protease</keyword>
<evidence type="ECO:0000256" key="7">
    <source>
        <dbReference type="ARBA" id="ARBA00022723"/>
    </source>
</evidence>
<keyword evidence="8 15" id="KW-0547">Nucleotide-binding</keyword>
<evidence type="ECO:0000256" key="4">
    <source>
        <dbReference type="ARBA" id="ARBA00022475"/>
    </source>
</evidence>
<feature type="domain" description="AAA+ ATPase" evidence="17">
    <location>
        <begin position="182"/>
        <end position="324"/>
    </location>
</feature>
<organism evidence="18 19">
    <name type="scientific">Candidatus Clostridium eludens</name>
    <dbReference type="NCBI Taxonomy" id="3381663"/>
    <lineage>
        <taxon>Bacteria</taxon>
        <taxon>Bacillati</taxon>
        <taxon>Bacillota</taxon>
        <taxon>Clostridia</taxon>
        <taxon>Eubacteriales</taxon>
        <taxon>Clostridiaceae</taxon>
        <taxon>Clostridium</taxon>
    </lineage>
</organism>
<keyword evidence="19" id="KW-1185">Reference proteome</keyword>
<dbReference type="CDD" id="cd19501">
    <property type="entry name" value="RecA-like_FtsH"/>
    <property type="match status" value="1"/>
</dbReference>
<evidence type="ECO:0000256" key="11">
    <source>
        <dbReference type="ARBA" id="ARBA00022840"/>
    </source>
</evidence>
<evidence type="ECO:0000256" key="16">
    <source>
        <dbReference type="SAM" id="Phobius"/>
    </source>
</evidence>
<comment type="caution">
    <text evidence="18">The sequence shown here is derived from an EMBL/GenBank/DDBJ whole genome shotgun (WGS) entry which is preliminary data.</text>
</comment>
<comment type="similarity">
    <text evidence="15">Belongs to the AAA ATPase family.</text>
</comment>
<dbReference type="Pfam" id="PF00004">
    <property type="entry name" value="AAA"/>
    <property type="match status" value="1"/>
</dbReference>
<keyword evidence="11 15" id="KW-0067">ATP-binding</keyword>
<dbReference type="RefSeq" id="WP_406791108.1">
    <property type="nucleotide sequence ID" value="NZ_JBJHZX010000005.1"/>
</dbReference>
<comment type="cofactor">
    <cofactor evidence="1">
        <name>Zn(2+)</name>
        <dbReference type="ChEBI" id="CHEBI:29105"/>
    </cofactor>
</comment>
<keyword evidence="13" id="KW-0482">Metalloprotease</keyword>
<keyword evidence="7" id="KW-0479">Metal-binding</keyword>
<evidence type="ECO:0000256" key="3">
    <source>
        <dbReference type="ARBA" id="ARBA00010044"/>
    </source>
</evidence>
<dbReference type="PROSITE" id="PS00674">
    <property type="entry name" value="AAA"/>
    <property type="match status" value="1"/>
</dbReference>
<feature type="transmembrane region" description="Helical" evidence="16">
    <location>
        <begin position="103"/>
        <end position="121"/>
    </location>
</feature>
<comment type="similarity">
    <text evidence="3">In the C-terminal section; belongs to the peptidase M41 family.</text>
</comment>
<evidence type="ECO:0000256" key="8">
    <source>
        <dbReference type="ARBA" id="ARBA00022741"/>
    </source>
</evidence>
<evidence type="ECO:0000256" key="13">
    <source>
        <dbReference type="ARBA" id="ARBA00023049"/>
    </source>
</evidence>
<dbReference type="InterPro" id="IPR000642">
    <property type="entry name" value="Peptidase_M41"/>
</dbReference>
<accession>A0ABW8SGD9</accession>
<dbReference type="InterPro" id="IPR011546">
    <property type="entry name" value="Pept_M41_FtsH_extracell"/>
</dbReference>
<keyword evidence="9" id="KW-0378">Hydrolase</keyword>
<evidence type="ECO:0000256" key="1">
    <source>
        <dbReference type="ARBA" id="ARBA00001947"/>
    </source>
</evidence>